<sequence>MESGKVAVVKKVFTTILLPQRRRSEIDPKGRENMLIPRSRSETVWNPIILVVLSLGSEKGEGEGTQASSRNPVKKLHIMMRQIIRPLALLGHLNITQDMTGLLEHGNMARVFNRIQTPPFFLHPPIISRSSLSSTVLSSKERHMKDVGRDEERIERKRISHRGGDGEEGEEKWGSQARWCLGSSHSRLYCIEEGRRKNGVPDQQPKARSELSRCGEWSGYDVWLVDMMVWVGSCDCGIANAYLSVAMAMYK</sequence>
<evidence type="ECO:0000313" key="2">
    <source>
        <dbReference type="Proteomes" id="UP000267251"/>
    </source>
</evidence>
<keyword evidence="2" id="KW-1185">Reference proteome</keyword>
<evidence type="ECO:0000313" key="1">
    <source>
        <dbReference type="EMBL" id="RKP11813.1"/>
    </source>
</evidence>
<name>A0A4P9XZA7_9FUNG</name>
<gene>
    <name evidence="1" type="ORF">BJ684DRAFT_17636</name>
</gene>
<dbReference type="Proteomes" id="UP000267251">
    <property type="component" value="Unassembled WGS sequence"/>
</dbReference>
<reference evidence="2" key="1">
    <citation type="journal article" date="2018" name="Nat. Microbiol.">
        <title>Leveraging single-cell genomics to expand the fungal tree of life.</title>
        <authorList>
            <person name="Ahrendt S.R."/>
            <person name="Quandt C.A."/>
            <person name="Ciobanu D."/>
            <person name="Clum A."/>
            <person name="Salamov A."/>
            <person name="Andreopoulos B."/>
            <person name="Cheng J.F."/>
            <person name="Woyke T."/>
            <person name="Pelin A."/>
            <person name="Henrissat B."/>
            <person name="Reynolds N.K."/>
            <person name="Benny G.L."/>
            <person name="Smith M.E."/>
            <person name="James T.Y."/>
            <person name="Grigoriev I.V."/>
        </authorList>
    </citation>
    <scope>NUCLEOTIDE SEQUENCE [LARGE SCALE GENOMIC DNA]</scope>
</reference>
<dbReference type="AlphaFoldDB" id="A0A4P9XZA7"/>
<accession>A0A4P9XZA7</accession>
<proteinExistence type="predicted"/>
<dbReference type="EMBL" id="KZ988640">
    <property type="protein sequence ID" value="RKP11813.1"/>
    <property type="molecule type" value="Genomic_DNA"/>
</dbReference>
<organism evidence="1 2">
    <name type="scientific">Piptocephalis cylindrospora</name>
    <dbReference type="NCBI Taxonomy" id="1907219"/>
    <lineage>
        <taxon>Eukaryota</taxon>
        <taxon>Fungi</taxon>
        <taxon>Fungi incertae sedis</taxon>
        <taxon>Zoopagomycota</taxon>
        <taxon>Zoopagomycotina</taxon>
        <taxon>Zoopagomycetes</taxon>
        <taxon>Zoopagales</taxon>
        <taxon>Piptocephalidaceae</taxon>
        <taxon>Piptocephalis</taxon>
    </lineage>
</organism>
<protein>
    <submittedName>
        <fullName evidence="1">Uncharacterized protein</fullName>
    </submittedName>
</protein>